<keyword evidence="1" id="KW-0472">Membrane</keyword>
<gene>
    <name evidence="2" type="ORF">S06H3_35984</name>
</gene>
<feature type="transmembrane region" description="Helical" evidence="1">
    <location>
        <begin position="21"/>
        <end position="42"/>
    </location>
</feature>
<name>X1M7J2_9ZZZZ</name>
<dbReference type="AlphaFoldDB" id="X1M7J2"/>
<feature type="non-terminal residue" evidence="2">
    <location>
        <position position="134"/>
    </location>
</feature>
<reference evidence="2" key="1">
    <citation type="journal article" date="2014" name="Front. Microbiol.">
        <title>High frequency of phylogenetically diverse reductive dehalogenase-homologous genes in deep subseafloor sedimentary metagenomes.</title>
        <authorList>
            <person name="Kawai M."/>
            <person name="Futagami T."/>
            <person name="Toyoda A."/>
            <person name="Takaki Y."/>
            <person name="Nishi S."/>
            <person name="Hori S."/>
            <person name="Arai W."/>
            <person name="Tsubouchi T."/>
            <person name="Morono Y."/>
            <person name="Uchiyama I."/>
            <person name="Ito T."/>
            <person name="Fujiyama A."/>
            <person name="Inagaki F."/>
            <person name="Takami H."/>
        </authorList>
    </citation>
    <scope>NUCLEOTIDE SEQUENCE</scope>
    <source>
        <strain evidence="2">Expedition CK06-06</strain>
    </source>
</reference>
<feature type="transmembrane region" description="Helical" evidence="1">
    <location>
        <begin position="54"/>
        <end position="76"/>
    </location>
</feature>
<protein>
    <submittedName>
        <fullName evidence="2">Uncharacterized protein</fullName>
    </submittedName>
</protein>
<proteinExistence type="predicted"/>
<sequence>MTTYAIVTYRLMDINVAITRGTVFAVVYAFVLGIPVAVGFWGRTYLSGRIGVNWWLVPVGMALLLASLGPAIYGFMRRKTEAALFKERQRYQENLIALAKQMTLTKDLRSLLVLIIRNVTKEIGISHSRIYLLD</sequence>
<comment type="caution">
    <text evidence="2">The sequence shown here is derived from an EMBL/GenBank/DDBJ whole genome shotgun (WGS) entry which is preliminary data.</text>
</comment>
<organism evidence="2">
    <name type="scientific">marine sediment metagenome</name>
    <dbReference type="NCBI Taxonomy" id="412755"/>
    <lineage>
        <taxon>unclassified sequences</taxon>
        <taxon>metagenomes</taxon>
        <taxon>ecological metagenomes</taxon>
    </lineage>
</organism>
<keyword evidence="1" id="KW-1133">Transmembrane helix</keyword>
<dbReference type="EMBL" id="BARV01021756">
    <property type="protein sequence ID" value="GAI27278.1"/>
    <property type="molecule type" value="Genomic_DNA"/>
</dbReference>
<evidence type="ECO:0000313" key="2">
    <source>
        <dbReference type="EMBL" id="GAI27278.1"/>
    </source>
</evidence>
<evidence type="ECO:0000256" key="1">
    <source>
        <dbReference type="SAM" id="Phobius"/>
    </source>
</evidence>
<keyword evidence="1" id="KW-0812">Transmembrane</keyword>
<accession>X1M7J2</accession>